<evidence type="ECO:0000313" key="1">
    <source>
        <dbReference type="EMBL" id="EJZ59645.1"/>
    </source>
</evidence>
<dbReference type="EMBL" id="CM001561">
    <property type="protein sequence ID" value="EJZ59645.1"/>
    <property type="molecule type" value="Genomic_DNA"/>
</dbReference>
<organism evidence="1 2">
    <name type="scientific">Pseudomonas fluorescens R124</name>
    <dbReference type="NCBI Taxonomy" id="743713"/>
    <lineage>
        <taxon>Bacteria</taxon>
        <taxon>Pseudomonadati</taxon>
        <taxon>Pseudomonadota</taxon>
        <taxon>Gammaproteobacteria</taxon>
        <taxon>Pseudomonadales</taxon>
        <taxon>Pseudomonadaceae</taxon>
        <taxon>Pseudomonas</taxon>
    </lineage>
</organism>
<gene>
    <name evidence="1" type="ORF">I1A_003997</name>
</gene>
<proteinExistence type="predicted"/>
<name>A0A7U9CUA6_PSEFL</name>
<accession>A0A7U9CUA6</accession>
<dbReference type="Proteomes" id="UP000006045">
    <property type="component" value="Chromosome"/>
</dbReference>
<protein>
    <submittedName>
        <fullName evidence="1">Uncharacterized protein</fullName>
    </submittedName>
</protein>
<dbReference type="AlphaFoldDB" id="A0A7U9CUA6"/>
<sequence length="164" mass="18074">MLDFGFFLGSELQRVEGAHEAFPAFGTAAFRLAQVTGAEGFAEVQRHRAFDQERGAELRTFGDEDPAEGAGLARVFQRTGHRCRDVGVQIRQVSLGRFGAASGRQIRDDGSQFGVVVQVYQLRLEQVLRDHETREVGTGFERRVGLDQGVELAVRLVGDLVQAL</sequence>
<reference evidence="1 2" key="1">
    <citation type="submission" date="2012-08" db="EMBL/GenBank/DDBJ databases">
        <title>The genome of cave-isolated P. fluorescens strain R124 demonstrates phenotypic adaptation to the mineral environment.</title>
        <authorList>
            <person name="Barton M.D."/>
            <person name="Petronio M."/>
            <person name="Giarrizzo J.G."/>
            <person name="Bowling B.V."/>
            <person name="Barton H.A."/>
        </authorList>
    </citation>
    <scope>NUCLEOTIDE SEQUENCE [LARGE SCALE GENOMIC DNA]</scope>
    <source>
        <strain evidence="1 2">R124</strain>
    </source>
</reference>
<evidence type="ECO:0000313" key="2">
    <source>
        <dbReference type="Proteomes" id="UP000006045"/>
    </source>
</evidence>